<dbReference type="InterPro" id="IPR051320">
    <property type="entry name" value="Viral_Replic_Matur_Polypro"/>
</dbReference>
<evidence type="ECO:0000256" key="7">
    <source>
        <dbReference type="ARBA" id="ARBA00022801"/>
    </source>
</evidence>
<evidence type="ECO:0000256" key="6">
    <source>
        <dbReference type="ARBA" id="ARBA00022759"/>
    </source>
</evidence>
<sequence length="419" mass="47359">MSQIKFDSWFSSHSESHAIVKTNFNRGNKLQENRGNQFKPSFTSGSWNSSWDRNAVNQDAEVTGLEPPANNGSTDDVQLIYVYEVRLPFSVSKEAITFNLDQTQAYTAVYKPYDGKQIDVIVWIVMRILREADSFLALEDDPTSSEVDPTYQDPEGDILLLEAILNSEPPPPSQIKNNICLELGKNSNSVKLKLLNLPLMNLPRLNSRNCHPILIRHFLEVSSTHKRASLEKLSDIKGVSPEFCTHKILMEEDYEPSVQSQRRVNPKIHDVIKKEVEKLLDAGLIYPISDSPWTMNEAQTHYTTTEKELLAVVYAFEKFRSYLVMSKSIVYTDHSAIKYLFAKKDAKQESCGLENLTKISSRQGCQALFLDDPFCLKNWCCPSDQRCVSGGKEALDILKACHSGPTGVTLVPYTARKII</sequence>
<evidence type="ECO:0000256" key="9">
    <source>
        <dbReference type="SAM" id="MobiDB-lite"/>
    </source>
</evidence>
<keyword evidence="5" id="KW-0064">Aspartyl protease</keyword>
<dbReference type="GO" id="GO:0003964">
    <property type="term" value="F:RNA-directed DNA polymerase activity"/>
    <property type="evidence" value="ECO:0007669"/>
    <property type="project" value="UniProtKB-KW"/>
</dbReference>
<keyword evidence="7" id="KW-0378">Hydrolase</keyword>
<keyword evidence="12" id="KW-1185">Reference proteome</keyword>
<feature type="region of interest" description="Disordered" evidence="9">
    <location>
        <begin position="30"/>
        <end position="50"/>
    </location>
</feature>
<evidence type="ECO:0000256" key="5">
    <source>
        <dbReference type="ARBA" id="ARBA00022750"/>
    </source>
</evidence>
<evidence type="ECO:0000256" key="1">
    <source>
        <dbReference type="ARBA" id="ARBA00022670"/>
    </source>
</evidence>
<evidence type="ECO:0000259" key="10">
    <source>
        <dbReference type="Pfam" id="PF17917"/>
    </source>
</evidence>
<evidence type="ECO:0000256" key="3">
    <source>
        <dbReference type="ARBA" id="ARBA00022695"/>
    </source>
</evidence>
<dbReference type="PANTHER" id="PTHR33064:SF37">
    <property type="entry name" value="RIBONUCLEASE H"/>
    <property type="match status" value="1"/>
</dbReference>
<gene>
    <name evidence="11" type="ORF">Tco_1017957</name>
</gene>
<reference evidence="11" key="1">
    <citation type="journal article" date="2022" name="Int. J. Mol. Sci.">
        <title>Draft Genome of Tanacetum Coccineum: Genomic Comparison of Closely Related Tanacetum-Family Plants.</title>
        <authorList>
            <person name="Yamashiro T."/>
            <person name="Shiraishi A."/>
            <person name="Nakayama K."/>
            <person name="Satake H."/>
        </authorList>
    </citation>
    <scope>NUCLEOTIDE SEQUENCE</scope>
</reference>
<keyword evidence="3" id="KW-0548">Nucleotidyltransferase</keyword>
<dbReference type="InterPro" id="IPR043502">
    <property type="entry name" value="DNA/RNA_pol_sf"/>
</dbReference>
<dbReference type="Proteomes" id="UP001151760">
    <property type="component" value="Unassembled WGS sequence"/>
</dbReference>
<protein>
    <submittedName>
        <fullName evidence="11">Reverse transcriptase domain-containing protein</fullName>
    </submittedName>
</protein>
<accession>A0ABQ5FUY7</accession>
<dbReference type="PANTHER" id="PTHR33064">
    <property type="entry name" value="POL PROTEIN"/>
    <property type="match status" value="1"/>
</dbReference>
<keyword evidence="6" id="KW-0255">Endonuclease</keyword>
<evidence type="ECO:0000256" key="4">
    <source>
        <dbReference type="ARBA" id="ARBA00022722"/>
    </source>
</evidence>
<evidence type="ECO:0000313" key="12">
    <source>
        <dbReference type="Proteomes" id="UP001151760"/>
    </source>
</evidence>
<reference evidence="11" key="2">
    <citation type="submission" date="2022-01" db="EMBL/GenBank/DDBJ databases">
        <authorList>
            <person name="Yamashiro T."/>
            <person name="Shiraishi A."/>
            <person name="Satake H."/>
            <person name="Nakayama K."/>
        </authorList>
    </citation>
    <scope>NUCLEOTIDE SEQUENCE</scope>
</reference>
<evidence type="ECO:0000256" key="8">
    <source>
        <dbReference type="ARBA" id="ARBA00022918"/>
    </source>
</evidence>
<feature type="domain" description="Reverse transcriptase RNase H-like" evidence="10">
    <location>
        <begin position="293"/>
        <end position="347"/>
    </location>
</feature>
<proteinExistence type="predicted"/>
<keyword evidence="4" id="KW-0540">Nuclease</keyword>
<organism evidence="11 12">
    <name type="scientific">Tanacetum coccineum</name>
    <dbReference type="NCBI Taxonomy" id="301880"/>
    <lineage>
        <taxon>Eukaryota</taxon>
        <taxon>Viridiplantae</taxon>
        <taxon>Streptophyta</taxon>
        <taxon>Embryophyta</taxon>
        <taxon>Tracheophyta</taxon>
        <taxon>Spermatophyta</taxon>
        <taxon>Magnoliopsida</taxon>
        <taxon>eudicotyledons</taxon>
        <taxon>Gunneridae</taxon>
        <taxon>Pentapetalae</taxon>
        <taxon>asterids</taxon>
        <taxon>campanulids</taxon>
        <taxon>Asterales</taxon>
        <taxon>Asteraceae</taxon>
        <taxon>Asteroideae</taxon>
        <taxon>Anthemideae</taxon>
        <taxon>Anthemidinae</taxon>
        <taxon>Tanacetum</taxon>
    </lineage>
</organism>
<keyword evidence="8 11" id="KW-0695">RNA-directed DNA polymerase</keyword>
<name>A0ABQ5FUY7_9ASTR</name>
<evidence type="ECO:0000313" key="11">
    <source>
        <dbReference type="EMBL" id="GJT66477.1"/>
    </source>
</evidence>
<keyword evidence="1" id="KW-0645">Protease</keyword>
<dbReference type="EMBL" id="BQNB010017718">
    <property type="protein sequence ID" value="GJT66477.1"/>
    <property type="molecule type" value="Genomic_DNA"/>
</dbReference>
<dbReference type="SUPFAM" id="SSF56672">
    <property type="entry name" value="DNA/RNA polymerases"/>
    <property type="match status" value="2"/>
</dbReference>
<dbReference type="InterPro" id="IPR041373">
    <property type="entry name" value="RT_RNaseH"/>
</dbReference>
<evidence type="ECO:0000256" key="2">
    <source>
        <dbReference type="ARBA" id="ARBA00022679"/>
    </source>
</evidence>
<comment type="caution">
    <text evidence="11">The sequence shown here is derived from an EMBL/GenBank/DDBJ whole genome shotgun (WGS) entry which is preliminary data.</text>
</comment>
<keyword evidence="2" id="KW-0808">Transferase</keyword>
<dbReference type="Gene3D" id="3.10.10.10">
    <property type="entry name" value="HIV Type 1 Reverse Transcriptase, subunit A, domain 1"/>
    <property type="match status" value="1"/>
</dbReference>
<dbReference type="Pfam" id="PF17917">
    <property type="entry name" value="RT_RNaseH"/>
    <property type="match status" value="1"/>
</dbReference>